<name>A0A7R9BY64_9CRUS</name>
<dbReference type="SMART" id="SM00020">
    <property type="entry name" value="Tryp_SPc"/>
    <property type="match status" value="1"/>
</dbReference>
<dbReference type="InterPro" id="IPR001314">
    <property type="entry name" value="Peptidase_S1A"/>
</dbReference>
<dbReference type="PANTHER" id="PTHR24253">
    <property type="entry name" value="TRANSMEMBRANE PROTEASE SERINE"/>
    <property type="match status" value="1"/>
</dbReference>
<dbReference type="GO" id="GO:0004252">
    <property type="term" value="F:serine-type endopeptidase activity"/>
    <property type="evidence" value="ECO:0007669"/>
    <property type="project" value="InterPro"/>
</dbReference>
<evidence type="ECO:0000256" key="1">
    <source>
        <dbReference type="ARBA" id="ARBA00023157"/>
    </source>
</evidence>
<dbReference type="OrthoDB" id="5565075at2759"/>
<evidence type="ECO:0000313" key="5">
    <source>
        <dbReference type="EMBL" id="CAD7283803.1"/>
    </source>
</evidence>
<dbReference type="InterPro" id="IPR033116">
    <property type="entry name" value="TRYPSIN_SER"/>
</dbReference>
<sequence length="352" mass="38649">MSLKKATAFVILMLATLHFDKSESLSGGSITHVGEFPHIVSIQIPPKRKSSFHGKHGCSATLITKKAILTAAHCCSLVPPLKNLVAGIFDFYAVTGNEQRRTVKNVFIHPLHNTSRWIEHDICIMEPDEAFDLNLFVWPASLPAFQDEFFSKKRGDEFKVLVIIDLPFDSMQGYDLLAYGWGDLGNGAKPSELHKLWLQHITDDFCSYIMGDQVGEAMLCAGDPRSNSGTCKGDSGGPLVDPFHSLVGIISWTIGACADSNKVSVFAQNKTEITTKAAPDCDILVNRDPKNTESVNALIKMAKAVAKPFMMLSAYLIAQATKRPPEAQATMVNHTNQSNPWNKPFRQTISAS</sequence>
<evidence type="ECO:0000313" key="6">
    <source>
        <dbReference type="Proteomes" id="UP000678499"/>
    </source>
</evidence>
<evidence type="ECO:0000256" key="2">
    <source>
        <dbReference type="RuleBase" id="RU363034"/>
    </source>
</evidence>
<dbReference type="PRINTS" id="PR00722">
    <property type="entry name" value="CHYMOTRYPSIN"/>
</dbReference>
<reference evidence="5" key="1">
    <citation type="submission" date="2020-11" db="EMBL/GenBank/DDBJ databases">
        <authorList>
            <person name="Tran Van P."/>
        </authorList>
    </citation>
    <scope>NUCLEOTIDE SEQUENCE</scope>
</reference>
<feature type="chain" id="PRO_5036210366" description="Peptidase S1 domain-containing protein" evidence="3">
    <location>
        <begin position="23"/>
        <end position="352"/>
    </location>
</feature>
<feature type="domain" description="Peptidase S1" evidence="4">
    <location>
        <begin position="25"/>
        <end position="293"/>
    </location>
</feature>
<dbReference type="Gene3D" id="2.40.10.10">
    <property type="entry name" value="Trypsin-like serine proteases"/>
    <property type="match status" value="2"/>
</dbReference>
<accession>A0A7R9BY64</accession>
<keyword evidence="3" id="KW-0732">Signal</keyword>
<dbReference type="InterPro" id="IPR018114">
    <property type="entry name" value="TRYPSIN_HIS"/>
</dbReference>
<dbReference type="InterPro" id="IPR043504">
    <property type="entry name" value="Peptidase_S1_PA_chymotrypsin"/>
</dbReference>
<dbReference type="InterPro" id="IPR001254">
    <property type="entry name" value="Trypsin_dom"/>
</dbReference>
<evidence type="ECO:0000259" key="4">
    <source>
        <dbReference type="PROSITE" id="PS50240"/>
    </source>
</evidence>
<dbReference type="PANTHER" id="PTHR24253:SF176">
    <property type="entry name" value="CORIN, ISOFORM B"/>
    <property type="match status" value="1"/>
</dbReference>
<dbReference type="EMBL" id="OA888199">
    <property type="protein sequence ID" value="CAD7283803.1"/>
    <property type="molecule type" value="Genomic_DNA"/>
</dbReference>
<protein>
    <recommendedName>
        <fullName evidence="4">Peptidase S1 domain-containing protein</fullName>
    </recommendedName>
</protein>
<dbReference type="InterPro" id="IPR009003">
    <property type="entry name" value="Peptidase_S1_PA"/>
</dbReference>
<keyword evidence="2" id="KW-0378">Hydrolase</keyword>
<dbReference type="SUPFAM" id="SSF50494">
    <property type="entry name" value="Trypsin-like serine proteases"/>
    <property type="match status" value="1"/>
</dbReference>
<feature type="signal peptide" evidence="3">
    <location>
        <begin position="1"/>
        <end position="22"/>
    </location>
</feature>
<keyword evidence="2" id="KW-0645">Protease</keyword>
<dbReference type="PROSITE" id="PS00134">
    <property type="entry name" value="TRYPSIN_HIS"/>
    <property type="match status" value="1"/>
</dbReference>
<dbReference type="PROSITE" id="PS50240">
    <property type="entry name" value="TRYPSIN_DOM"/>
    <property type="match status" value="1"/>
</dbReference>
<dbReference type="AlphaFoldDB" id="A0A7R9BY64"/>
<organism evidence="5">
    <name type="scientific">Notodromas monacha</name>
    <dbReference type="NCBI Taxonomy" id="399045"/>
    <lineage>
        <taxon>Eukaryota</taxon>
        <taxon>Metazoa</taxon>
        <taxon>Ecdysozoa</taxon>
        <taxon>Arthropoda</taxon>
        <taxon>Crustacea</taxon>
        <taxon>Oligostraca</taxon>
        <taxon>Ostracoda</taxon>
        <taxon>Podocopa</taxon>
        <taxon>Podocopida</taxon>
        <taxon>Cypridocopina</taxon>
        <taxon>Cypridoidea</taxon>
        <taxon>Cyprididae</taxon>
        <taxon>Notodromas</taxon>
    </lineage>
</organism>
<gene>
    <name evidence="5" type="ORF">NMOB1V02_LOCUS11414</name>
</gene>
<dbReference type="GO" id="GO:0006508">
    <property type="term" value="P:proteolysis"/>
    <property type="evidence" value="ECO:0007669"/>
    <property type="project" value="UniProtKB-KW"/>
</dbReference>
<dbReference type="Proteomes" id="UP000678499">
    <property type="component" value="Unassembled WGS sequence"/>
</dbReference>
<dbReference type="EMBL" id="CAJPEX010006162">
    <property type="protein sequence ID" value="CAG0923955.1"/>
    <property type="molecule type" value="Genomic_DNA"/>
</dbReference>
<dbReference type="CDD" id="cd00190">
    <property type="entry name" value="Tryp_SPc"/>
    <property type="match status" value="1"/>
</dbReference>
<keyword evidence="1" id="KW-1015">Disulfide bond</keyword>
<proteinExistence type="predicted"/>
<dbReference type="PROSITE" id="PS00135">
    <property type="entry name" value="TRYPSIN_SER"/>
    <property type="match status" value="1"/>
</dbReference>
<keyword evidence="2" id="KW-0720">Serine protease</keyword>
<dbReference type="Pfam" id="PF00089">
    <property type="entry name" value="Trypsin"/>
    <property type="match status" value="2"/>
</dbReference>
<keyword evidence="6" id="KW-1185">Reference proteome</keyword>
<evidence type="ECO:0000256" key="3">
    <source>
        <dbReference type="SAM" id="SignalP"/>
    </source>
</evidence>